<feature type="domain" description="HTH arsR-type" evidence="4">
    <location>
        <begin position="4"/>
        <end position="98"/>
    </location>
</feature>
<dbReference type="InterPro" id="IPR051011">
    <property type="entry name" value="Metal_resp_trans_reg"/>
</dbReference>
<dbReference type="EMBL" id="JABXXV010000008">
    <property type="protein sequence ID" value="NVN47867.1"/>
    <property type="molecule type" value="Genomic_DNA"/>
</dbReference>
<dbReference type="InterPro" id="IPR036390">
    <property type="entry name" value="WH_DNA-bd_sf"/>
</dbReference>
<evidence type="ECO:0000313" key="6">
    <source>
        <dbReference type="Proteomes" id="UP001516351"/>
    </source>
</evidence>
<dbReference type="RefSeq" id="WP_267311105.1">
    <property type="nucleotide sequence ID" value="NZ_JABXXV010000008.1"/>
</dbReference>
<dbReference type="Pfam" id="PF01022">
    <property type="entry name" value="HTH_5"/>
    <property type="match status" value="1"/>
</dbReference>
<dbReference type="NCBIfam" id="NF033788">
    <property type="entry name" value="HTH_metalloreg"/>
    <property type="match status" value="1"/>
</dbReference>
<evidence type="ECO:0000256" key="1">
    <source>
        <dbReference type="ARBA" id="ARBA00023015"/>
    </source>
</evidence>
<dbReference type="Gene3D" id="1.10.10.10">
    <property type="entry name" value="Winged helix-like DNA-binding domain superfamily/Winged helix DNA-binding domain"/>
    <property type="match status" value="1"/>
</dbReference>
<evidence type="ECO:0000259" key="4">
    <source>
        <dbReference type="PROSITE" id="PS50987"/>
    </source>
</evidence>
<evidence type="ECO:0000256" key="2">
    <source>
        <dbReference type="ARBA" id="ARBA00023125"/>
    </source>
</evidence>
<dbReference type="PANTHER" id="PTHR43132">
    <property type="entry name" value="ARSENICAL RESISTANCE OPERON REPRESSOR ARSR-RELATED"/>
    <property type="match status" value="1"/>
</dbReference>
<dbReference type="PANTHER" id="PTHR43132:SF2">
    <property type="entry name" value="ARSENICAL RESISTANCE OPERON REPRESSOR ARSR-RELATED"/>
    <property type="match status" value="1"/>
</dbReference>
<accession>A0ABX2P9L7</accession>
<protein>
    <submittedName>
        <fullName evidence="5">Helix-turn-helix transcriptional regulator</fullName>
    </submittedName>
</protein>
<dbReference type="SMART" id="SM00418">
    <property type="entry name" value="HTH_ARSR"/>
    <property type="match status" value="1"/>
</dbReference>
<dbReference type="PRINTS" id="PR00778">
    <property type="entry name" value="HTHARSR"/>
</dbReference>
<dbReference type="InterPro" id="IPR011991">
    <property type="entry name" value="ArsR-like_HTH"/>
</dbReference>
<dbReference type="SUPFAM" id="SSF46785">
    <property type="entry name" value="Winged helix' DNA-binding domain"/>
    <property type="match status" value="1"/>
</dbReference>
<keyword evidence="1" id="KW-0805">Transcription regulation</keyword>
<dbReference type="InterPro" id="IPR036388">
    <property type="entry name" value="WH-like_DNA-bd_sf"/>
</dbReference>
<dbReference type="InterPro" id="IPR001845">
    <property type="entry name" value="HTH_ArsR_DNA-bd_dom"/>
</dbReference>
<proteinExistence type="predicted"/>
<name>A0ABX2P9L7_9PROT</name>
<dbReference type="Proteomes" id="UP001516351">
    <property type="component" value="Unassembled WGS sequence"/>
</dbReference>
<organism evidence="5 6">
    <name type="scientific">Asaia spathodeae</name>
    <dbReference type="NCBI Taxonomy" id="657016"/>
    <lineage>
        <taxon>Bacteria</taxon>
        <taxon>Pseudomonadati</taxon>
        <taxon>Pseudomonadota</taxon>
        <taxon>Alphaproteobacteria</taxon>
        <taxon>Acetobacterales</taxon>
        <taxon>Acetobacteraceae</taxon>
        <taxon>Asaia</taxon>
    </lineage>
</organism>
<keyword evidence="3" id="KW-0804">Transcription</keyword>
<evidence type="ECO:0000256" key="3">
    <source>
        <dbReference type="ARBA" id="ARBA00023163"/>
    </source>
</evidence>
<evidence type="ECO:0000313" key="5">
    <source>
        <dbReference type="EMBL" id="NVN47867.1"/>
    </source>
</evidence>
<dbReference type="CDD" id="cd00090">
    <property type="entry name" value="HTH_ARSR"/>
    <property type="match status" value="1"/>
</dbReference>
<gene>
    <name evidence="5" type="ORF">HW542_13770</name>
</gene>
<sequence length="102" mass="11464">MATEMESRSAEVAEILKTLAHPGRLLIACTLVERELSVGQIEQELGIQQPALSRHLKILKTEQVIACRKQGVSVFYHLSDRKVAALIRFLYETYCGDRHDAA</sequence>
<reference evidence="5 6" key="1">
    <citation type="submission" date="2020-06" db="EMBL/GenBank/DDBJ databases">
        <title>Synonyms of Asaia species.</title>
        <authorList>
            <person name="Sombolestani A."/>
        </authorList>
    </citation>
    <scope>NUCLEOTIDE SEQUENCE [LARGE SCALE GENOMIC DNA]</scope>
    <source>
        <strain evidence="5 6">LMG 27047</strain>
    </source>
</reference>
<dbReference type="PROSITE" id="PS50987">
    <property type="entry name" value="HTH_ARSR_2"/>
    <property type="match status" value="1"/>
</dbReference>
<keyword evidence="6" id="KW-1185">Reference proteome</keyword>
<comment type="caution">
    <text evidence="5">The sequence shown here is derived from an EMBL/GenBank/DDBJ whole genome shotgun (WGS) entry which is preliminary data.</text>
</comment>
<keyword evidence="2" id="KW-0238">DNA-binding</keyword>